<feature type="compositionally biased region" description="Polar residues" evidence="10">
    <location>
        <begin position="196"/>
        <end position="209"/>
    </location>
</feature>
<feature type="compositionally biased region" description="Low complexity" evidence="10">
    <location>
        <begin position="506"/>
        <end position="523"/>
    </location>
</feature>
<evidence type="ECO:0000256" key="8">
    <source>
        <dbReference type="ARBA" id="ARBA00023306"/>
    </source>
</evidence>
<comment type="subcellular location">
    <subcellularLocation>
        <location evidence="1">Nucleus</location>
    </subcellularLocation>
</comment>
<keyword evidence="8" id="KW-0131">Cell cycle</keyword>
<evidence type="ECO:0000256" key="9">
    <source>
        <dbReference type="ARBA" id="ARBA00023315"/>
    </source>
</evidence>
<evidence type="ECO:0000313" key="13">
    <source>
        <dbReference type="EMBL" id="GJJ74222.1"/>
    </source>
</evidence>
<keyword evidence="5" id="KW-0863">Zinc-finger</keyword>
<keyword evidence="9" id="KW-0012">Acyltransferase</keyword>
<feature type="compositionally biased region" description="Polar residues" evidence="10">
    <location>
        <begin position="63"/>
        <end position="77"/>
    </location>
</feature>
<evidence type="ECO:0000256" key="6">
    <source>
        <dbReference type="ARBA" id="ARBA00022833"/>
    </source>
</evidence>
<keyword evidence="14" id="KW-1185">Reference proteome</keyword>
<dbReference type="Pfam" id="PF13880">
    <property type="entry name" value="Acetyltransf_13"/>
    <property type="match status" value="1"/>
</dbReference>
<dbReference type="CDD" id="cd04301">
    <property type="entry name" value="NAT_SF"/>
    <property type="match status" value="1"/>
</dbReference>
<dbReference type="GO" id="GO:0000785">
    <property type="term" value="C:chromatin"/>
    <property type="evidence" value="ECO:0007669"/>
    <property type="project" value="TreeGrafter"/>
</dbReference>
<evidence type="ECO:0000256" key="1">
    <source>
        <dbReference type="ARBA" id="ARBA00004123"/>
    </source>
</evidence>
<feature type="compositionally biased region" description="Low complexity" evidence="10">
    <location>
        <begin position="41"/>
        <end position="62"/>
    </location>
</feature>
<dbReference type="AlphaFoldDB" id="A0A9P3HD89"/>
<evidence type="ECO:0000313" key="14">
    <source>
        <dbReference type="Proteomes" id="UP000827284"/>
    </source>
</evidence>
<feature type="region of interest" description="Disordered" evidence="10">
    <location>
        <begin position="504"/>
        <end position="556"/>
    </location>
</feature>
<protein>
    <submittedName>
        <fullName evidence="13">N-acetyltransferase</fullName>
    </submittedName>
</protein>
<evidence type="ECO:0000256" key="4">
    <source>
        <dbReference type="ARBA" id="ARBA00022723"/>
    </source>
</evidence>
<comment type="caution">
    <text evidence="13">The sequence shown here is derived from an EMBL/GenBank/DDBJ whole genome shotgun (WGS) entry which is preliminary data.</text>
</comment>
<keyword evidence="6" id="KW-0862">Zinc</keyword>
<dbReference type="InterPro" id="IPR028005">
    <property type="entry name" value="AcTrfase_ESCO_Znf_dom"/>
</dbReference>
<dbReference type="GO" id="GO:0005634">
    <property type="term" value="C:nucleus"/>
    <property type="evidence" value="ECO:0007669"/>
    <property type="project" value="UniProtKB-SubCell"/>
</dbReference>
<dbReference type="PANTHER" id="PTHR45884:SF2">
    <property type="entry name" value="N-ACETYLTRANSFERASE ECO"/>
    <property type="match status" value="1"/>
</dbReference>
<evidence type="ECO:0000256" key="5">
    <source>
        <dbReference type="ARBA" id="ARBA00022771"/>
    </source>
</evidence>
<organism evidence="13 14">
    <name type="scientific">Entomortierella parvispora</name>
    <dbReference type="NCBI Taxonomy" id="205924"/>
    <lineage>
        <taxon>Eukaryota</taxon>
        <taxon>Fungi</taxon>
        <taxon>Fungi incertae sedis</taxon>
        <taxon>Mucoromycota</taxon>
        <taxon>Mortierellomycotina</taxon>
        <taxon>Mortierellomycetes</taxon>
        <taxon>Mortierellales</taxon>
        <taxon>Mortierellaceae</taxon>
        <taxon>Entomortierella</taxon>
    </lineage>
</organism>
<feature type="domain" description="N-acetyltransferase ESCO zinc-finger" evidence="11">
    <location>
        <begin position="349"/>
        <end position="376"/>
    </location>
</feature>
<evidence type="ECO:0000256" key="2">
    <source>
        <dbReference type="ARBA" id="ARBA00005816"/>
    </source>
</evidence>
<dbReference type="Proteomes" id="UP000827284">
    <property type="component" value="Unassembled WGS sequence"/>
</dbReference>
<feature type="compositionally biased region" description="Polar residues" evidence="10">
    <location>
        <begin position="1"/>
        <end position="23"/>
    </location>
</feature>
<dbReference type="PANTHER" id="PTHR45884">
    <property type="entry name" value="N-ACETYLTRANSFERASE ECO"/>
    <property type="match status" value="1"/>
</dbReference>
<evidence type="ECO:0000256" key="7">
    <source>
        <dbReference type="ARBA" id="ARBA00023242"/>
    </source>
</evidence>
<dbReference type="Pfam" id="PF13878">
    <property type="entry name" value="zf-C2H2_3"/>
    <property type="match status" value="1"/>
</dbReference>
<keyword evidence="4" id="KW-0479">Metal-binding</keyword>
<dbReference type="OrthoDB" id="428854at2759"/>
<feature type="compositionally biased region" description="Low complexity" evidence="10">
    <location>
        <begin position="533"/>
        <end position="553"/>
    </location>
</feature>
<name>A0A9P3HD89_9FUNG</name>
<feature type="compositionally biased region" description="Low complexity" evidence="10">
    <location>
        <begin position="319"/>
        <end position="331"/>
    </location>
</feature>
<proteinExistence type="inferred from homology"/>
<accession>A0A9P3HD89</accession>
<feature type="region of interest" description="Disordered" evidence="10">
    <location>
        <begin position="1"/>
        <end position="346"/>
    </location>
</feature>
<dbReference type="InterPro" id="IPR028009">
    <property type="entry name" value="ESCO_Acetyltransf_dom"/>
</dbReference>
<reference evidence="13" key="1">
    <citation type="submission" date="2021-11" db="EMBL/GenBank/DDBJ databases">
        <authorList>
            <person name="Herlambang A."/>
            <person name="Guo Y."/>
            <person name="Takashima Y."/>
            <person name="Nishizawa T."/>
        </authorList>
    </citation>
    <scope>NUCLEOTIDE SEQUENCE</scope>
    <source>
        <strain evidence="13">E1425</strain>
    </source>
</reference>
<comment type="similarity">
    <text evidence="2">Belongs to the acetyltransferase family. ECO subfamily.</text>
</comment>
<feature type="domain" description="N-acetyltransferase ESCO acetyl-transferase" evidence="12">
    <location>
        <begin position="572"/>
        <end position="640"/>
    </location>
</feature>
<keyword evidence="3" id="KW-0808">Transferase</keyword>
<keyword evidence="7" id="KW-0539">Nucleus</keyword>
<reference evidence="13" key="2">
    <citation type="journal article" date="2022" name="Microbiol. Resour. Announc.">
        <title>Whole-Genome Sequence of Entomortierella parvispora E1425, a Mucoromycotan Fungus Associated with Burkholderiaceae-Related Endosymbiotic Bacteria.</title>
        <authorList>
            <person name="Herlambang A."/>
            <person name="Guo Y."/>
            <person name="Takashima Y."/>
            <person name="Narisawa K."/>
            <person name="Ohta H."/>
            <person name="Nishizawa T."/>
        </authorList>
    </citation>
    <scope>NUCLEOTIDE SEQUENCE</scope>
    <source>
        <strain evidence="13">E1425</strain>
    </source>
</reference>
<evidence type="ECO:0000256" key="3">
    <source>
        <dbReference type="ARBA" id="ARBA00022679"/>
    </source>
</evidence>
<evidence type="ECO:0000256" key="10">
    <source>
        <dbReference type="SAM" id="MobiDB-lite"/>
    </source>
</evidence>
<evidence type="ECO:0000259" key="12">
    <source>
        <dbReference type="Pfam" id="PF13880"/>
    </source>
</evidence>
<feature type="compositionally biased region" description="Basic and acidic residues" evidence="10">
    <location>
        <begin position="146"/>
        <end position="165"/>
    </location>
</feature>
<dbReference type="GO" id="GO:0007064">
    <property type="term" value="P:mitotic sister chromatid cohesion"/>
    <property type="evidence" value="ECO:0007669"/>
    <property type="project" value="TreeGrafter"/>
</dbReference>
<feature type="compositionally biased region" description="Polar residues" evidence="10">
    <location>
        <begin position="267"/>
        <end position="289"/>
    </location>
</feature>
<feature type="compositionally biased region" description="Acidic residues" evidence="10">
    <location>
        <begin position="104"/>
        <end position="120"/>
    </location>
</feature>
<dbReference type="GO" id="GO:0008270">
    <property type="term" value="F:zinc ion binding"/>
    <property type="evidence" value="ECO:0007669"/>
    <property type="project" value="UniProtKB-KW"/>
</dbReference>
<feature type="compositionally biased region" description="Low complexity" evidence="10">
    <location>
        <begin position="232"/>
        <end position="247"/>
    </location>
</feature>
<feature type="compositionally biased region" description="Polar residues" evidence="10">
    <location>
        <begin position="333"/>
        <end position="342"/>
    </location>
</feature>
<dbReference type="EMBL" id="BQFW01000008">
    <property type="protein sequence ID" value="GJJ74222.1"/>
    <property type="molecule type" value="Genomic_DNA"/>
</dbReference>
<evidence type="ECO:0000259" key="11">
    <source>
        <dbReference type="Pfam" id="PF13878"/>
    </source>
</evidence>
<gene>
    <name evidence="13" type="ORF">EMPS_06580</name>
</gene>
<sequence>MSTPPSQRSESEPGSSPVPTTPTREYKFHRPVRNTYGRAKPSTPDSSYSSPSLSFVSSNSPSRTNSLLWDQDTPSTSQDRRRSGGRTAGILSDRLAQSKLELNDNSDNDEAMEDESETAEPDTPSKRKKRMLVSAVILPPSPKRSKTAERSLEKAESSNGTKDDNNTNARRRRSGNLSTSSRSPPPPPSPSLSPSKTMVTRRTSANRTALLQDKSTNEKTEGNDTSIVSTNKSAPGSSASDSKSKQATLSAFFSSKAGKGTGILKSRSASTTVASSDPVSTGSFSNKPTLTKDPKSTLSKQPKKLEQMYLAFSKDRTKSSPSSTSNTSKSKIPLSTRSTLLNRESEKSKRFQCPQCGMPYVRGQVEDEQIHERYHRTVLGGIDYPGYKNETVVARYTDDQQESTAKTSTTTNRRISGDFQGSRIVVVSMEPNLATATSGKDGTSTFEKKKVKEVLQVMNEELGSVEFDPEQLEGCKVFMYISGKKKVIGCVVAERIKHGFQLLPTSSSASSQSSDDPSGRKSSPMATSSSILPTPANSASSSSSSTSTALTPPRNKDLTTEGSAIFCSTVPEPAICGINRIWVSKLHRRQKIASRLLEAVRDRFVYACKLEKTDLAFSQPTSDGKALAQRYLGVDRFLVYIE</sequence>
<dbReference type="GO" id="GO:0061733">
    <property type="term" value="F:protein-lysine-acetyltransferase activity"/>
    <property type="evidence" value="ECO:0007669"/>
    <property type="project" value="TreeGrafter"/>
</dbReference>